<dbReference type="Proteomes" id="UP000663873">
    <property type="component" value="Unassembled WGS sequence"/>
</dbReference>
<gene>
    <name evidence="2" type="ORF">UJA718_LOCUS23684</name>
</gene>
<comment type="caution">
    <text evidence="2">The sequence shown here is derived from an EMBL/GenBank/DDBJ whole genome shotgun (WGS) entry which is preliminary data.</text>
</comment>
<dbReference type="AlphaFoldDB" id="A0A820TC74"/>
<sequence>MINNTHRSSIAENVFKQLKGYFALQTTALLLCQSDLNTQYQQRINSILTTVINQYLTIATPIVQLSHYVEHFCTIIINQRSWNFLLDLLKSERIQHLNFQWANTLYALFLLEDNTQRNKYLHYSDQLQFTLATDTTFLIFPTLHQPYNELNLLIDRCVKDNNVGQRWIPLTNWIKSKLNSNPPILSAIEIKVMLLLNIYYNYYGNAQLNSLGNLLTIIENTFQLCDEEKLAFRVFLQPEQYMTGYQKHDTEHRNYLNDLFQIDCQDQEQLPIHQMLVNILAMILLSGKQNTLWTFTFEPLKLEHTHGFASTATKPIMRNGIHYDCGCVLSEKGELVQRHEGNEFSVPTVYPSEQKNREDGRHD</sequence>
<organism evidence="2 3">
    <name type="scientific">Rotaria socialis</name>
    <dbReference type="NCBI Taxonomy" id="392032"/>
    <lineage>
        <taxon>Eukaryota</taxon>
        <taxon>Metazoa</taxon>
        <taxon>Spiralia</taxon>
        <taxon>Gnathifera</taxon>
        <taxon>Rotifera</taxon>
        <taxon>Eurotatoria</taxon>
        <taxon>Bdelloidea</taxon>
        <taxon>Philodinida</taxon>
        <taxon>Philodinidae</taxon>
        <taxon>Rotaria</taxon>
    </lineage>
</organism>
<name>A0A820TC74_9BILA</name>
<proteinExistence type="predicted"/>
<dbReference type="EMBL" id="CAJOBP010005215">
    <property type="protein sequence ID" value="CAF4463470.1"/>
    <property type="molecule type" value="Genomic_DNA"/>
</dbReference>
<evidence type="ECO:0000313" key="2">
    <source>
        <dbReference type="EMBL" id="CAF4463470.1"/>
    </source>
</evidence>
<keyword evidence="3" id="KW-1185">Reference proteome</keyword>
<evidence type="ECO:0000256" key="1">
    <source>
        <dbReference type="SAM" id="MobiDB-lite"/>
    </source>
</evidence>
<reference evidence="2" key="1">
    <citation type="submission" date="2021-02" db="EMBL/GenBank/DDBJ databases">
        <authorList>
            <person name="Nowell W R."/>
        </authorList>
    </citation>
    <scope>NUCLEOTIDE SEQUENCE</scope>
</reference>
<feature type="compositionally biased region" description="Basic and acidic residues" evidence="1">
    <location>
        <begin position="354"/>
        <end position="363"/>
    </location>
</feature>
<feature type="region of interest" description="Disordered" evidence="1">
    <location>
        <begin position="340"/>
        <end position="363"/>
    </location>
</feature>
<accession>A0A820TC74</accession>
<protein>
    <submittedName>
        <fullName evidence="2">Uncharacterized protein</fullName>
    </submittedName>
</protein>
<evidence type="ECO:0000313" key="3">
    <source>
        <dbReference type="Proteomes" id="UP000663873"/>
    </source>
</evidence>